<gene>
    <name evidence="3" type="ORF">SAMN02982922_1106</name>
</gene>
<dbReference type="CDD" id="cd05233">
    <property type="entry name" value="SDR_c"/>
    <property type="match status" value="1"/>
</dbReference>
<evidence type="ECO:0000256" key="1">
    <source>
        <dbReference type="ARBA" id="ARBA00006484"/>
    </source>
</evidence>
<name>A0A1X7N376_9HYPH</name>
<dbReference type="InterPro" id="IPR036291">
    <property type="entry name" value="NAD(P)-bd_dom_sf"/>
</dbReference>
<dbReference type="PANTHER" id="PTHR42760:SF133">
    <property type="entry name" value="3-OXOACYL-[ACYL-CARRIER-PROTEIN] REDUCTASE"/>
    <property type="match status" value="1"/>
</dbReference>
<dbReference type="Pfam" id="PF13561">
    <property type="entry name" value="adh_short_C2"/>
    <property type="match status" value="1"/>
</dbReference>
<dbReference type="Gene3D" id="3.40.50.720">
    <property type="entry name" value="NAD(P)-binding Rossmann-like Domain"/>
    <property type="match status" value="1"/>
</dbReference>
<organism evidence="3 4">
    <name type="scientific">Mesorhizobium australicum</name>
    <dbReference type="NCBI Taxonomy" id="536018"/>
    <lineage>
        <taxon>Bacteria</taxon>
        <taxon>Pseudomonadati</taxon>
        <taxon>Pseudomonadota</taxon>
        <taxon>Alphaproteobacteria</taxon>
        <taxon>Hyphomicrobiales</taxon>
        <taxon>Phyllobacteriaceae</taxon>
        <taxon>Mesorhizobium</taxon>
    </lineage>
</organism>
<dbReference type="RefSeq" id="WP_176247439.1">
    <property type="nucleotide sequence ID" value="NZ_FXBL01000004.1"/>
</dbReference>
<dbReference type="GO" id="GO:0006633">
    <property type="term" value="P:fatty acid biosynthetic process"/>
    <property type="evidence" value="ECO:0007669"/>
    <property type="project" value="TreeGrafter"/>
</dbReference>
<evidence type="ECO:0000313" key="4">
    <source>
        <dbReference type="Proteomes" id="UP000193083"/>
    </source>
</evidence>
<keyword evidence="4" id="KW-1185">Reference proteome</keyword>
<dbReference type="EMBL" id="FXBL01000004">
    <property type="protein sequence ID" value="SMH30924.1"/>
    <property type="molecule type" value="Genomic_DNA"/>
</dbReference>
<evidence type="ECO:0000256" key="2">
    <source>
        <dbReference type="ARBA" id="ARBA00023002"/>
    </source>
</evidence>
<evidence type="ECO:0000313" key="3">
    <source>
        <dbReference type="EMBL" id="SMH30924.1"/>
    </source>
</evidence>
<dbReference type="PANTHER" id="PTHR42760">
    <property type="entry name" value="SHORT-CHAIN DEHYDROGENASES/REDUCTASES FAMILY MEMBER"/>
    <property type="match status" value="1"/>
</dbReference>
<dbReference type="PRINTS" id="PR00080">
    <property type="entry name" value="SDRFAMILY"/>
</dbReference>
<comment type="similarity">
    <text evidence="1">Belongs to the short-chain dehydrogenases/reductases (SDR) family.</text>
</comment>
<dbReference type="AlphaFoldDB" id="A0A1X7N376"/>
<dbReference type="InterPro" id="IPR002347">
    <property type="entry name" value="SDR_fam"/>
</dbReference>
<dbReference type="Proteomes" id="UP000193083">
    <property type="component" value="Unassembled WGS sequence"/>
</dbReference>
<dbReference type="GO" id="GO:0048038">
    <property type="term" value="F:quinone binding"/>
    <property type="evidence" value="ECO:0007669"/>
    <property type="project" value="TreeGrafter"/>
</dbReference>
<dbReference type="FunFam" id="3.40.50.720:FF:000084">
    <property type="entry name" value="Short-chain dehydrogenase reductase"/>
    <property type="match status" value="1"/>
</dbReference>
<keyword evidence="2" id="KW-0560">Oxidoreductase</keyword>
<proteinExistence type="inferred from homology"/>
<accession>A0A1X7N376</accession>
<dbReference type="SUPFAM" id="SSF51735">
    <property type="entry name" value="NAD(P)-binding Rossmann-fold domains"/>
    <property type="match status" value="1"/>
</dbReference>
<reference evidence="3 4" key="1">
    <citation type="submission" date="2017-04" db="EMBL/GenBank/DDBJ databases">
        <authorList>
            <person name="Afonso C.L."/>
            <person name="Miller P.J."/>
            <person name="Scott M.A."/>
            <person name="Spackman E."/>
            <person name="Goraichik I."/>
            <person name="Dimitrov K.M."/>
            <person name="Suarez D.L."/>
            <person name="Swayne D.E."/>
        </authorList>
    </citation>
    <scope>NUCLEOTIDE SEQUENCE [LARGE SCALE GENOMIC DNA]</scope>
    <source>
        <strain evidence="3 4">B5P</strain>
    </source>
</reference>
<dbReference type="PRINTS" id="PR00081">
    <property type="entry name" value="GDHRDH"/>
</dbReference>
<sequence length="280" mass="29219">MADPADRDPDSVPDYMALARLGGQGHVVIGAGRGIGRQCAHALSQAGARVVCVDMDLSRAKTVAAELNGVAMSADVTKRAEVERLIDQARRELGRIDGIVNIVGASLGSTVLDATDELIDRNLDINLRHAILTVQVGARLMAENGGGCVTLVGSIAGISALPKQALYGAAKAALHHFVRSSAAELGHLGVRVNAVAPGYVRTPRMLDRFDDDKWDEIEDATPLQRSGVPSDIASVALFLASGWGSFLTGQVILADGGLTAPIRAMRASSAAQISGRLLNT</sequence>
<protein>
    <submittedName>
        <fullName evidence="3">NAD(P)-dependent dehydrogenase, short-chain alcohol dehydrogenase family</fullName>
    </submittedName>
</protein>
<dbReference type="GO" id="GO:0016616">
    <property type="term" value="F:oxidoreductase activity, acting on the CH-OH group of donors, NAD or NADP as acceptor"/>
    <property type="evidence" value="ECO:0007669"/>
    <property type="project" value="TreeGrafter"/>
</dbReference>